<evidence type="ECO:0000256" key="1">
    <source>
        <dbReference type="SAM" id="Phobius"/>
    </source>
</evidence>
<sequence>MKGMKIILYIYAIIYFFGFIFAFLPWPTLTESFTSAGVAPPADDMLSMFWIRMSGVAFGLAAIFFVILARDPLGYRGMLPFAAYGQICVGFSYFSLGAWYEFPLTVWTSSIEGLLLITTGVLLLIFVKKAV</sequence>
<dbReference type="EMBL" id="CAADFP010000062">
    <property type="protein sequence ID" value="VFK28242.1"/>
    <property type="molecule type" value="Genomic_DNA"/>
</dbReference>
<keyword evidence="1" id="KW-1133">Transmembrane helix</keyword>
<feature type="transmembrane region" description="Helical" evidence="1">
    <location>
        <begin position="106"/>
        <end position="127"/>
    </location>
</feature>
<name>A0A450VQF9_9GAMM</name>
<keyword evidence="1" id="KW-0472">Membrane</keyword>
<feature type="transmembrane region" description="Helical" evidence="1">
    <location>
        <begin position="7"/>
        <end position="29"/>
    </location>
</feature>
<organism evidence="2">
    <name type="scientific">Candidatus Kentrum sp. LPFa</name>
    <dbReference type="NCBI Taxonomy" id="2126335"/>
    <lineage>
        <taxon>Bacteria</taxon>
        <taxon>Pseudomonadati</taxon>
        <taxon>Pseudomonadota</taxon>
        <taxon>Gammaproteobacteria</taxon>
        <taxon>Candidatus Kentrum</taxon>
    </lineage>
</organism>
<evidence type="ECO:0000313" key="4">
    <source>
        <dbReference type="EMBL" id="VFK28242.1"/>
    </source>
</evidence>
<keyword evidence="1" id="KW-0812">Transmembrane</keyword>
<feature type="transmembrane region" description="Helical" evidence="1">
    <location>
        <begin position="81"/>
        <end position="100"/>
    </location>
</feature>
<reference evidence="2" key="1">
    <citation type="submission" date="2019-02" db="EMBL/GenBank/DDBJ databases">
        <authorList>
            <person name="Gruber-Vodicka R. H."/>
            <person name="Seah K. B. B."/>
        </authorList>
    </citation>
    <scope>NUCLEOTIDE SEQUENCE</scope>
    <source>
        <strain evidence="2">BECK_S312</strain>
        <strain evidence="3">BECK_S313</strain>
        <strain evidence="4">BECK_S426</strain>
    </source>
</reference>
<evidence type="ECO:0000313" key="2">
    <source>
        <dbReference type="EMBL" id="VFK07020.1"/>
    </source>
</evidence>
<gene>
    <name evidence="2" type="ORF">BECKLPF1236A_GA0070988_100069</name>
    <name evidence="3" type="ORF">BECKLPF1236B_GA0070989_105913</name>
    <name evidence="4" type="ORF">BECKLPF1236C_GA0070990_100625</name>
</gene>
<dbReference type="EMBL" id="CAADFK010000059">
    <property type="protein sequence ID" value="VFK14284.1"/>
    <property type="molecule type" value="Genomic_DNA"/>
</dbReference>
<evidence type="ECO:0000313" key="3">
    <source>
        <dbReference type="EMBL" id="VFK14284.1"/>
    </source>
</evidence>
<dbReference type="EMBL" id="CAADFM010000006">
    <property type="protein sequence ID" value="VFK07020.1"/>
    <property type="molecule type" value="Genomic_DNA"/>
</dbReference>
<proteinExistence type="predicted"/>
<evidence type="ECO:0008006" key="5">
    <source>
        <dbReference type="Google" id="ProtNLM"/>
    </source>
</evidence>
<accession>A0A450VQF9</accession>
<feature type="transmembrane region" description="Helical" evidence="1">
    <location>
        <begin position="49"/>
        <end position="69"/>
    </location>
</feature>
<protein>
    <recommendedName>
        <fullName evidence="5">DUF4345 domain-containing protein</fullName>
    </recommendedName>
</protein>
<dbReference type="AlphaFoldDB" id="A0A450VQF9"/>